<dbReference type="EMBL" id="KZ107863">
    <property type="protein sequence ID" value="OSS43559.1"/>
    <property type="molecule type" value="Genomic_DNA"/>
</dbReference>
<feature type="transmembrane region" description="Helical" evidence="7">
    <location>
        <begin position="12"/>
        <end position="31"/>
    </location>
</feature>
<gene>
    <name evidence="9" type="ORF">B5807_11744</name>
</gene>
<feature type="domain" description="Rhodopsin" evidence="8">
    <location>
        <begin position="27"/>
        <end position="265"/>
    </location>
</feature>
<evidence type="ECO:0000256" key="4">
    <source>
        <dbReference type="ARBA" id="ARBA00023136"/>
    </source>
</evidence>
<evidence type="ECO:0000256" key="1">
    <source>
        <dbReference type="ARBA" id="ARBA00004141"/>
    </source>
</evidence>
<evidence type="ECO:0000256" key="7">
    <source>
        <dbReference type="SAM" id="Phobius"/>
    </source>
</evidence>
<keyword evidence="3 7" id="KW-1133">Transmembrane helix</keyword>
<dbReference type="Pfam" id="PF20684">
    <property type="entry name" value="Fung_rhodopsin"/>
    <property type="match status" value="1"/>
</dbReference>
<protein>
    <recommendedName>
        <fullName evidence="8">Rhodopsin domain-containing protein</fullName>
    </recommendedName>
</protein>
<evidence type="ECO:0000313" key="10">
    <source>
        <dbReference type="Proteomes" id="UP000193240"/>
    </source>
</evidence>
<dbReference type="InterPro" id="IPR052337">
    <property type="entry name" value="SAT4-like"/>
</dbReference>
<dbReference type="Proteomes" id="UP000193240">
    <property type="component" value="Unassembled WGS sequence"/>
</dbReference>
<organism evidence="9 10">
    <name type="scientific">Epicoccum nigrum</name>
    <name type="common">Soil fungus</name>
    <name type="synonym">Epicoccum purpurascens</name>
    <dbReference type="NCBI Taxonomy" id="105696"/>
    <lineage>
        <taxon>Eukaryota</taxon>
        <taxon>Fungi</taxon>
        <taxon>Dikarya</taxon>
        <taxon>Ascomycota</taxon>
        <taxon>Pezizomycotina</taxon>
        <taxon>Dothideomycetes</taxon>
        <taxon>Pleosporomycetidae</taxon>
        <taxon>Pleosporales</taxon>
        <taxon>Pleosporineae</taxon>
        <taxon>Didymellaceae</taxon>
        <taxon>Epicoccum</taxon>
    </lineage>
</organism>
<feature type="transmembrane region" description="Helical" evidence="7">
    <location>
        <begin position="163"/>
        <end position="191"/>
    </location>
</feature>
<sequence>MAIPNRGPELVGVNVAFMATAFLANALRCVVRVKMVKAFGVDDWLMVASTLFFIGYGVSSTIGAHYGTGRHHKDLEELNIEKARQCWFYCYLFYCCSMILSKISIGCFLLRISVKRIHTWIIYSAMTVSTVACTAFFFVTLFQCNPIRFFWQKSLEDGTCIPNAVIIALGFVYSIFSIIADFTFALLPAALVWNLQLKKKTKIALIPLLTMGCVASAAVIARLPAIPKLNSPDFLWDTFDVAIWSSVEQGLAITAGSLATLRPLFVLVLHQLGLSTRPTQRPSNYGMQTPPASAYLSRRKGSKNELDMYGVTTTIQQTRTSDESLVKHKDQTMPKSPNWFHGNEPTSMTKSQVRNDNESEESLRMKSSRSSTEDQGMGIMVSKTFWVDEERASMASRNQPRVPK</sequence>
<reference evidence="9 10" key="1">
    <citation type="journal article" date="2017" name="Genome Announc.">
        <title>Genome sequence of the saprophytic ascomycete Epicoccum nigrum ICMP 19927 strain isolated from New Zealand.</title>
        <authorList>
            <person name="Fokin M."/>
            <person name="Fleetwood D."/>
            <person name="Weir B.S."/>
            <person name="Villas-Boas S.G."/>
        </authorList>
    </citation>
    <scope>NUCLEOTIDE SEQUENCE [LARGE SCALE GENOMIC DNA]</scope>
    <source>
        <strain evidence="9 10">ICMP 19927</strain>
    </source>
</reference>
<evidence type="ECO:0000256" key="3">
    <source>
        <dbReference type="ARBA" id="ARBA00022989"/>
    </source>
</evidence>
<evidence type="ECO:0000313" key="9">
    <source>
        <dbReference type="EMBL" id="OSS43559.1"/>
    </source>
</evidence>
<evidence type="ECO:0000256" key="6">
    <source>
        <dbReference type="SAM" id="MobiDB-lite"/>
    </source>
</evidence>
<feature type="compositionally biased region" description="Basic and acidic residues" evidence="6">
    <location>
        <begin position="353"/>
        <end position="364"/>
    </location>
</feature>
<keyword evidence="4 7" id="KW-0472">Membrane</keyword>
<name>A0A1Y2LIZ0_EPING</name>
<feature type="transmembrane region" description="Helical" evidence="7">
    <location>
        <begin position="86"/>
        <end position="110"/>
    </location>
</feature>
<dbReference type="InterPro" id="IPR049326">
    <property type="entry name" value="Rhodopsin_dom_fungi"/>
</dbReference>
<keyword evidence="2 7" id="KW-0812">Transmembrane</keyword>
<dbReference type="OMA" id="WSTIEQG"/>
<evidence type="ECO:0000256" key="5">
    <source>
        <dbReference type="ARBA" id="ARBA00038359"/>
    </source>
</evidence>
<proteinExistence type="inferred from homology"/>
<feature type="region of interest" description="Disordered" evidence="6">
    <location>
        <begin position="319"/>
        <end position="375"/>
    </location>
</feature>
<feature type="transmembrane region" description="Helical" evidence="7">
    <location>
        <begin position="203"/>
        <end position="221"/>
    </location>
</feature>
<evidence type="ECO:0000259" key="8">
    <source>
        <dbReference type="Pfam" id="PF20684"/>
    </source>
</evidence>
<comment type="subcellular location">
    <subcellularLocation>
        <location evidence="1">Membrane</location>
        <topology evidence="1">Multi-pass membrane protein</topology>
    </subcellularLocation>
</comment>
<feature type="compositionally biased region" description="Basic and acidic residues" evidence="6">
    <location>
        <begin position="320"/>
        <end position="332"/>
    </location>
</feature>
<dbReference type="AlphaFoldDB" id="A0A1Y2LIZ0"/>
<evidence type="ECO:0000256" key="2">
    <source>
        <dbReference type="ARBA" id="ARBA00022692"/>
    </source>
</evidence>
<dbReference type="GO" id="GO:0016020">
    <property type="term" value="C:membrane"/>
    <property type="evidence" value="ECO:0007669"/>
    <property type="project" value="UniProtKB-SubCell"/>
</dbReference>
<dbReference type="PANTHER" id="PTHR33048:SF96">
    <property type="entry name" value="INTEGRAL MEMBRANE PROTEIN"/>
    <property type="match status" value="1"/>
</dbReference>
<keyword evidence="10" id="KW-1185">Reference proteome</keyword>
<feature type="transmembrane region" description="Helical" evidence="7">
    <location>
        <begin position="122"/>
        <end position="143"/>
    </location>
</feature>
<dbReference type="InParanoid" id="A0A1Y2LIZ0"/>
<dbReference type="PANTHER" id="PTHR33048">
    <property type="entry name" value="PTH11-LIKE INTEGRAL MEMBRANE PROTEIN (AFU_ORTHOLOGUE AFUA_5G11245)"/>
    <property type="match status" value="1"/>
</dbReference>
<accession>A0A1Y2LIZ0</accession>
<feature type="transmembrane region" description="Helical" evidence="7">
    <location>
        <begin position="43"/>
        <end position="66"/>
    </location>
</feature>
<comment type="similarity">
    <text evidence="5">Belongs to the SAT4 family.</text>
</comment>